<feature type="compositionally biased region" description="Basic and acidic residues" evidence="1">
    <location>
        <begin position="213"/>
        <end position="231"/>
    </location>
</feature>
<protein>
    <submittedName>
        <fullName evidence="2">Uncharacterized protein</fullName>
    </submittedName>
</protein>
<feature type="compositionally biased region" description="Basic and acidic residues" evidence="1">
    <location>
        <begin position="114"/>
        <end position="130"/>
    </location>
</feature>
<name>F4SD47_MELLP</name>
<dbReference type="KEGG" id="mlr:MELLADRAFT_114346"/>
<proteinExistence type="predicted"/>
<evidence type="ECO:0000256" key="1">
    <source>
        <dbReference type="SAM" id="MobiDB-lite"/>
    </source>
</evidence>
<dbReference type="InParanoid" id="F4SD47"/>
<feature type="region of interest" description="Disordered" evidence="1">
    <location>
        <begin position="176"/>
        <end position="231"/>
    </location>
</feature>
<dbReference type="GeneID" id="18925309"/>
<feature type="compositionally biased region" description="Basic and acidic residues" evidence="1">
    <location>
        <begin position="176"/>
        <end position="201"/>
    </location>
</feature>
<dbReference type="AlphaFoldDB" id="F4SD47"/>
<feature type="compositionally biased region" description="Basic and acidic residues" evidence="1">
    <location>
        <begin position="78"/>
        <end position="102"/>
    </location>
</feature>
<organism evidence="3">
    <name type="scientific">Melampsora larici-populina (strain 98AG31 / pathotype 3-4-7)</name>
    <name type="common">Poplar leaf rust fungus</name>
    <dbReference type="NCBI Taxonomy" id="747676"/>
    <lineage>
        <taxon>Eukaryota</taxon>
        <taxon>Fungi</taxon>
        <taxon>Dikarya</taxon>
        <taxon>Basidiomycota</taxon>
        <taxon>Pucciniomycotina</taxon>
        <taxon>Pucciniomycetes</taxon>
        <taxon>Pucciniales</taxon>
        <taxon>Melampsoraceae</taxon>
        <taxon>Melampsora</taxon>
    </lineage>
</organism>
<evidence type="ECO:0000313" key="3">
    <source>
        <dbReference type="Proteomes" id="UP000001072"/>
    </source>
</evidence>
<dbReference type="Proteomes" id="UP000001072">
    <property type="component" value="Unassembled WGS sequence"/>
</dbReference>
<sequence>MIQAIKQAEEKKKALEEKAKEQAEGRRKRAESRAPLAGGSQEGMSRSMDGPTGSQETGSAPLTSAEIVAIKMEMAEGSLEKINEEDGHQEAEEGKGSGERGENSSSGDSSGDDEVVKGKAFEALIEKDQVPRGQGKVSTKPIPKLTKKVEADPRPLIDRLAEALEMGRDEELEELRREFREKTSDINRNGKEKRKEEGEGRKKGKEKMRKKEKAQDKRHSGDYAQSHDNRTREIIHQLTYPAPRPTPPIAIHLSDPELVTVVGFEEAVE</sequence>
<keyword evidence="3" id="KW-1185">Reference proteome</keyword>
<gene>
    <name evidence="2" type="ORF">MELLADRAFT_114346</name>
</gene>
<feature type="compositionally biased region" description="Basic and acidic residues" evidence="1">
    <location>
        <begin position="7"/>
        <end position="25"/>
    </location>
</feature>
<feature type="region of interest" description="Disordered" evidence="1">
    <location>
        <begin position="1"/>
        <end position="155"/>
    </location>
</feature>
<feature type="compositionally biased region" description="Basic residues" evidence="1">
    <location>
        <begin position="202"/>
        <end position="212"/>
    </location>
</feature>
<dbReference type="HOGENOM" id="CLU_1034705_0_0_1"/>
<feature type="compositionally biased region" description="Polar residues" evidence="1">
    <location>
        <begin position="52"/>
        <end position="62"/>
    </location>
</feature>
<reference evidence="3" key="1">
    <citation type="journal article" date="2011" name="Proc. Natl. Acad. Sci. U.S.A.">
        <title>Obligate biotrophy features unraveled by the genomic analysis of rust fungi.</title>
        <authorList>
            <person name="Duplessis S."/>
            <person name="Cuomo C.A."/>
            <person name="Lin Y.-C."/>
            <person name="Aerts A."/>
            <person name="Tisserant E."/>
            <person name="Veneault-Fourrey C."/>
            <person name="Joly D.L."/>
            <person name="Hacquard S."/>
            <person name="Amselem J."/>
            <person name="Cantarel B.L."/>
            <person name="Chiu R."/>
            <person name="Coutinho P.M."/>
            <person name="Feau N."/>
            <person name="Field M."/>
            <person name="Frey P."/>
            <person name="Gelhaye E."/>
            <person name="Goldberg J."/>
            <person name="Grabherr M.G."/>
            <person name="Kodira C.D."/>
            <person name="Kohler A."/>
            <person name="Kuees U."/>
            <person name="Lindquist E.A."/>
            <person name="Lucas S.M."/>
            <person name="Mago R."/>
            <person name="Mauceli E."/>
            <person name="Morin E."/>
            <person name="Murat C."/>
            <person name="Pangilinan J.L."/>
            <person name="Park R."/>
            <person name="Pearson M."/>
            <person name="Quesneville H."/>
            <person name="Rouhier N."/>
            <person name="Sakthikumar S."/>
            <person name="Salamov A.A."/>
            <person name="Schmutz J."/>
            <person name="Selles B."/>
            <person name="Shapiro H."/>
            <person name="Tanguay P."/>
            <person name="Tuskan G.A."/>
            <person name="Henrissat B."/>
            <person name="Van de Peer Y."/>
            <person name="Rouze P."/>
            <person name="Ellis J.G."/>
            <person name="Dodds P.N."/>
            <person name="Schein J.E."/>
            <person name="Zhong S."/>
            <person name="Hamelin R.C."/>
            <person name="Grigoriev I.V."/>
            <person name="Szabo L.J."/>
            <person name="Martin F."/>
        </authorList>
    </citation>
    <scope>NUCLEOTIDE SEQUENCE [LARGE SCALE GENOMIC DNA]</scope>
    <source>
        <strain evidence="3">98AG31 / pathotype 3-4-7</strain>
    </source>
</reference>
<evidence type="ECO:0000313" key="2">
    <source>
        <dbReference type="EMBL" id="EGF97420.1"/>
    </source>
</evidence>
<accession>F4SD47</accession>
<dbReference type="EMBL" id="GL883237">
    <property type="protein sequence ID" value="EGF97420.1"/>
    <property type="molecule type" value="Genomic_DNA"/>
</dbReference>
<dbReference type="RefSeq" id="XP_007419301.1">
    <property type="nucleotide sequence ID" value="XM_007419239.1"/>
</dbReference>
<dbReference type="VEuPathDB" id="FungiDB:MELLADRAFT_114346"/>